<dbReference type="GO" id="GO:0002949">
    <property type="term" value="P:tRNA threonylcarbamoyladenosine modification"/>
    <property type="evidence" value="ECO:0007669"/>
    <property type="project" value="InterPro"/>
</dbReference>
<dbReference type="GO" id="GO:0005737">
    <property type="term" value="C:cytoplasm"/>
    <property type="evidence" value="ECO:0007669"/>
    <property type="project" value="UniProtKB-SubCell"/>
</dbReference>
<evidence type="ECO:0000256" key="10">
    <source>
        <dbReference type="ARBA" id="ARBA00029774"/>
    </source>
</evidence>
<dbReference type="GO" id="GO:0003725">
    <property type="term" value="F:double-stranded RNA binding"/>
    <property type="evidence" value="ECO:0007669"/>
    <property type="project" value="InterPro"/>
</dbReference>
<dbReference type="EC" id="2.7.7.87" evidence="3"/>
<dbReference type="GO" id="GO:0000049">
    <property type="term" value="F:tRNA binding"/>
    <property type="evidence" value="ECO:0007669"/>
    <property type="project" value="TreeGrafter"/>
</dbReference>
<evidence type="ECO:0000256" key="5">
    <source>
        <dbReference type="ARBA" id="ARBA00022679"/>
    </source>
</evidence>
<evidence type="ECO:0000256" key="3">
    <source>
        <dbReference type="ARBA" id="ARBA00012584"/>
    </source>
</evidence>
<dbReference type="NCBIfam" id="TIGR00057">
    <property type="entry name" value="L-threonylcarbamoyladenylate synthase"/>
    <property type="match status" value="1"/>
</dbReference>
<dbReference type="AlphaFoldDB" id="A0A1J5HQJ7"/>
<dbReference type="NCBIfam" id="TIGR00150">
    <property type="entry name" value="T6A_YjeE"/>
    <property type="match status" value="1"/>
</dbReference>
<dbReference type="STRING" id="1805376.AUK05_03095"/>
<dbReference type="Pfam" id="PF01300">
    <property type="entry name" value="Sua5_yciO_yrdC"/>
    <property type="match status" value="1"/>
</dbReference>
<dbReference type="InterPro" id="IPR027417">
    <property type="entry name" value="P-loop_NTPase"/>
</dbReference>
<dbReference type="GO" id="GO:0005524">
    <property type="term" value="F:ATP binding"/>
    <property type="evidence" value="ECO:0007669"/>
    <property type="project" value="UniProtKB-KW"/>
</dbReference>
<reference evidence="13 14" key="1">
    <citation type="journal article" date="2016" name="Environ. Microbiol.">
        <title>Genomic resolution of a cold subsurface aquifer community provides metabolic insights for novel microbes adapted to high CO concentrations.</title>
        <authorList>
            <person name="Probst A.J."/>
            <person name="Castelle C.J."/>
            <person name="Singh A."/>
            <person name="Brown C.T."/>
            <person name="Anantharaman K."/>
            <person name="Sharon I."/>
            <person name="Hug L.A."/>
            <person name="Burstein D."/>
            <person name="Emerson J.B."/>
            <person name="Thomas B.C."/>
            <person name="Banfield J.F."/>
        </authorList>
    </citation>
    <scope>NUCLEOTIDE SEQUENCE [LARGE SCALE GENOMIC DNA]</scope>
    <source>
        <strain evidence="13">CG2_30_35_20</strain>
    </source>
</reference>
<evidence type="ECO:0000259" key="12">
    <source>
        <dbReference type="PROSITE" id="PS51163"/>
    </source>
</evidence>
<dbReference type="Pfam" id="PF02367">
    <property type="entry name" value="TsaE"/>
    <property type="match status" value="1"/>
</dbReference>
<keyword evidence="7" id="KW-0548">Nucleotidyltransferase</keyword>
<keyword evidence="4" id="KW-0963">Cytoplasm</keyword>
<gene>
    <name evidence="13" type="ORF">AUK05_03095</name>
</gene>
<dbReference type="InterPro" id="IPR050156">
    <property type="entry name" value="TC-AMP_synthase_SUA5"/>
</dbReference>
<evidence type="ECO:0000256" key="4">
    <source>
        <dbReference type="ARBA" id="ARBA00022490"/>
    </source>
</evidence>
<evidence type="ECO:0000256" key="2">
    <source>
        <dbReference type="ARBA" id="ARBA00007663"/>
    </source>
</evidence>
<dbReference type="Gene3D" id="3.90.870.10">
    <property type="entry name" value="DHBP synthase"/>
    <property type="match status" value="1"/>
</dbReference>
<dbReference type="GO" id="GO:0061710">
    <property type="term" value="F:L-threonylcarbamoyladenylate synthase"/>
    <property type="evidence" value="ECO:0007669"/>
    <property type="project" value="UniProtKB-EC"/>
</dbReference>
<dbReference type="PROSITE" id="PS51163">
    <property type="entry name" value="YRDC"/>
    <property type="match status" value="1"/>
</dbReference>
<dbReference type="EMBL" id="MNZO01000045">
    <property type="protein sequence ID" value="OIP86691.1"/>
    <property type="molecule type" value="Genomic_DNA"/>
</dbReference>
<evidence type="ECO:0000313" key="13">
    <source>
        <dbReference type="EMBL" id="OIP86691.1"/>
    </source>
</evidence>
<evidence type="ECO:0000256" key="9">
    <source>
        <dbReference type="ARBA" id="ARBA00022840"/>
    </source>
</evidence>
<evidence type="ECO:0000256" key="7">
    <source>
        <dbReference type="ARBA" id="ARBA00022695"/>
    </source>
</evidence>
<evidence type="ECO:0000256" key="8">
    <source>
        <dbReference type="ARBA" id="ARBA00022741"/>
    </source>
</evidence>
<keyword evidence="5" id="KW-0808">Transferase</keyword>
<dbReference type="Proteomes" id="UP000182344">
    <property type="component" value="Unassembled WGS sequence"/>
</dbReference>
<evidence type="ECO:0000256" key="11">
    <source>
        <dbReference type="ARBA" id="ARBA00048366"/>
    </source>
</evidence>
<comment type="caution">
    <text evidence="13">The sequence shown here is derived from an EMBL/GenBank/DDBJ whole genome shotgun (WGS) entry which is preliminary data.</text>
</comment>
<dbReference type="InterPro" id="IPR003442">
    <property type="entry name" value="T6A_TsaE"/>
</dbReference>
<keyword evidence="9" id="KW-0067">ATP-binding</keyword>
<dbReference type="Gene3D" id="3.40.50.300">
    <property type="entry name" value="P-loop containing nucleotide triphosphate hydrolases"/>
    <property type="match status" value="1"/>
</dbReference>
<dbReference type="InterPro" id="IPR006070">
    <property type="entry name" value="Sua5-like_dom"/>
</dbReference>
<dbReference type="SUPFAM" id="SSF55821">
    <property type="entry name" value="YrdC/RibB"/>
    <property type="match status" value="1"/>
</dbReference>
<dbReference type="InterPro" id="IPR017945">
    <property type="entry name" value="DHBP_synth_RibB-like_a/b_dom"/>
</dbReference>
<dbReference type="SUPFAM" id="SSF52540">
    <property type="entry name" value="P-loop containing nucleoside triphosphate hydrolases"/>
    <property type="match status" value="1"/>
</dbReference>
<dbReference type="PANTHER" id="PTHR17490:SF16">
    <property type="entry name" value="THREONYLCARBAMOYL-AMP SYNTHASE"/>
    <property type="match status" value="1"/>
</dbReference>
<evidence type="ECO:0000313" key="14">
    <source>
        <dbReference type="Proteomes" id="UP000182344"/>
    </source>
</evidence>
<dbReference type="PANTHER" id="PTHR17490">
    <property type="entry name" value="SUA5"/>
    <property type="match status" value="1"/>
</dbReference>
<keyword evidence="6" id="KW-0819">tRNA processing</keyword>
<comment type="similarity">
    <text evidence="2">Belongs to the SUA5 family.</text>
</comment>
<name>A0A1J5HQJ7_9BACT</name>
<sequence length="358" mass="39772">MILMLESPVDIIKINHDNFGKYIDQIAEVIKNGGLVLFPSDTVYILAVNPTNPTAVKKLLAFKNRWTGKAISIAVSDINMAKKYVKLPKDTQKLYSILLPGPFTIVSESLHRVTPGIEAENGTLGIRIPNFQFILKLVKYLNVPITATSANLSGRSPNYSVASLTNSLSRKKAAMLDLVVDAGKLPKNLPSTVIDATQSELKILRRGDLIATNSTSLLSASVAETGKIAKFLFDKIKDKKLSGPIVLALSGDLGCGKTVFSKSIGKLVGIKGTITSPTFVIINDYGRFLHFDLYRLTTSADFEEIKFKDYFKKNIVACIEWPENMGQENLDWLKFHTNYFAINFKYVSETQRQLYFSF</sequence>
<comment type="subcellular location">
    <subcellularLocation>
        <location evidence="1">Cytoplasm</location>
    </subcellularLocation>
</comment>
<comment type="catalytic activity">
    <reaction evidence="11">
        <text>L-threonine + hydrogencarbonate + ATP = L-threonylcarbamoyladenylate + diphosphate + H2O</text>
        <dbReference type="Rhea" id="RHEA:36407"/>
        <dbReference type="ChEBI" id="CHEBI:15377"/>
        <dbReference type="ChEBI" id="CHEBI:17544"/>
        <dbReference type="ChEBI" id="CHEBI:30616"/>
        <dbReference type="ChEBI" id="CHEBI:33019"/>
        <dbReference type="ChEBI" id="CHEBI:57926"/>
        <dbReference type="ChEBI" id="CHEBI:73682"/>
        <dbReference type="EC" id="2.7.7.87"/>
    </reaction>
</comment>
<organism evidence="13 14">
    <name type="scientific">Candidatus Shapirobacteria bacterium CG2_30_35_20</name>
    <dbReference type="NCBI Taxonomy" id="1805376"/>
    <lineage>
        <taxon>Bacteria</taxon>
        <taxon>Candidatus Shapironibacteriota</taxon>
    </lineage>
</organism>
<accession>A0A1J5HQJ7</accession>
<protein>
    <recommendedName>
        <fullName evidence="10">L-threonylcarbamoyladenylate synthase</fullName>
        <ecNumber evidence="3">2.7.7.87</ecNumber>
    </recommendedName>
    <alternativeName>
        <fullName evidence="10">L-threonylcarbamoyladenylate synthase</fullName>
    </alternativeName>
</protein>
<evidence type="ECO:0000256" key="6">
    <source>
        <dbReference type="ARBA" id="ARBA00022694"/>
    </source>
</evidence>
<dbReference type="GO" id="GO:0006450">
    <property type="term" value="P:regulation of translational fidelity"/>
    <property type="evidence" value="ECO:0007669"/>
    <property type="project" value="TreeGrafter"/>
</dbReference>
<evidence type="ECO:0000256" key="1">
    <source>
        <dbReference type="ARBA" id="ARBA00004496"/>
    </source>
</evidence>
<proteinExistence type="inferred from homology"/>
<feature type="domain" description="YrdC-like" evidence="12">
    <location>
        <begin position="20"/>
        <end position="209"/>
    </location>
</feature>
<keyword evidence="8" id="KW-0547">Nucleotide-binding</keyword>